<dbReference type="GO" id="GO:0003700">
    <property type="term" value="F:DNA-binding transcription factor activity"/>
    <property type="evidence" value="ECO:0007669"/>
    <property type="project" value="InterPro"/>
</dbReference>
<keyword evidence="1" id="KW-0805">Transcription regulation</keyword>
<evidence type="ECO:0000256" key="3">
    <source>
        <dbReference type="ARBA" id="ARBA00023163"/>
    </source>
</evidence>
<comment type="caution">
    <text evidence="5">The sequence shown here is derived from an EMBL/GenBank/DDBJ whole genome shotgun (WGS) entry which is preliminary data.</text>
</comment>
<proteinExistence type="predicted"/>
<dbReference type="GO" id="GO:0043565">
    <property type="term" value="F:sequence-specific DNA binding"/>
    <property type="evidence" value="ECO:0007669"/>
    <property type="project" value="InterPro"/>
</dbReference>
<evidence type="ECO:0000256" key="2">
    <source>
        <dbReference type="ARBA" id="ARBA00023125"/>
    </source>
</evidence>
<dbReference type="EMBL" id="VSSS01000078">
    <property type="protein sequence ID" value="TYL86676.1"/>
    <property type="molecule type" value="Genomic_DNA"/>
</dbReference>
<dbReference type="PANTHER" id="PTHR46796:SF12">
    <property type="entry name" value="HTH-TYPE DNA-BINDING TRANSCRIPTIONAL ACTIVATOR EUTR"/>
    <property type="match status" value="1"/>
</dbReference>
<evidence type="ECO:0000313" key="6">
    <source>
        <dbReference type="Proteomes" id="UP000324758"/>
    </source>
</evidence>
<gene>
    <name evidence="5" type="ORF">FXB40_41525</name>
</gene>
<organism evidence="5 6">
    <name type="scientific">Bradyrhizobium rifense</name>
    <dbReference type="NCBI Taxonomy" id="515499"/>
    <lineage>
        <taxon>Bacteria</taxon>
        <taxon>Pseudomonadati</taxon>
        <taxon>Pseudomonadota</taxon>
        <taxon>Alphaproteobacteria</taxon>
        <taxon>Hyphomicrobiales</taxon>
        <taxon>Nitrobacteraceae</taxon>
        <taxon>Bradyrhizobium</taxon>
    </lineage>
</organism>
<keyword evidence="6" id="KW-1185">Reference proteome</keyword>
<dbReference type="PANTHER" id="PTHR46796">
    <property type="entry name" value="HTH-TYPE TRANSCRIPTIONAL ACTIVATOR RHAS-RELATED"/>
    <property type="match status" value="1"/>
</dbReference>
<evidence type="ECO:0000313" key="5">
    <source>
        <dbReference type="EMBL" id="TYL86676.1"/>
    </source>
</evidence>
<feature type="domain" description="HTH araC/xylS-type" evidence="4">
    <location>
        <begin position="248"/>
        <end position="349"/>
    </location>
</feature>
<dbReference type="PROSITE" id="PS01124">
    <property type="entry name" value="HTH_ARAC_FAMILY_2"/>
    <property type="match status" value="1"/>
</dbReference>
<sequence>MQTDIMQLGSDWESHLTGPCFFTTGRSLLSVNHGGRVMPWSRVLSFTDSISYQAAFESIDIELLPAVKGKFHAELTQVGMNKLWVHAAHEDLPRICTGAVKPRRAAFGFLTRANQPAMQHCGMQVLPGDIVINDTDLMFRRTEPDCDWGAMSLSSDDFEALYNAVTGHEFAALARKHPVRPPSELMSRLLNLHAMTVQLARTAPDILSFPSVIRALEEDIILVMVRCLTEGQTQKMTTGGQRHDLIMARFEEFLECHPDRPLYLTEICAAIGVAERTLRAACEAQLGMAPIRFLSMRRFHLVRRALRQADPSKTTVTRIAIDHGFWELGRFSVAYRALFDESPSESLRRSCDNTLKESDITRRHNCALPVISLSC</sequence>
<accession>A0A5D3KCI5</accession>
<evidence type="ECO:0000256" key="1">
    <source>
        <dbReference type="ARBA" id="ARBA00023015"/>
    </source>
</evidence>
<dbReference type="OrthoDB" id="7285481at2"/>
<dbReference type="AlphaFoldDB" id="A0A5D3KCI5"/>
<dbReference type="Gene3D" id="1.10.10.60">
    <property type="entry name" value="Homeodomain-like"/>
    <property type="match status" value="1"/>
</dbReference>
<dbReference type="InterPro" id="IPR050204">
    <property type="entry name" value="AraC_XylS_family_regulators"/>
</dbReference>
<dbReference type="InterPro" id="IPR018060">
    <property type="entry name" value="HTH_AraC"/>
</dbReference>
<evidence type="ECO:0000259" key="4">
    <source>
        <dbReference type="PROSITE" id="PS01124"/>
    </source>
</evidence>
<keyword evidence="3" id="KW-0804">Transcription</keyword>
<keyword evidence="2" id="KW-0238">DNA-binding</keyword>
<dbReference type="SMART" id="SM00342">
    <property type="entry name" value="HTH_ARAC"/>
    <property type="match status" value="1"/>
</dbReference>
<dbReference type="Proteomes" id="UP000324758">
    <property type="component" value="Unassembled WGS sequence"/>
</dbReference>
<name>A0A5D3KCI5_9BRAD</name>
<reference evidence="5 6" key="1">
    <citation type="submission" date="2019-08" db="EMBL/GenBank/DDBJ databases">
        <title>Bradyrhizobium hipponensis sp. nov., a rhizobium isolated from a Lupinus angustifolius root nodule in Tunisia.</title>
        <authorList>
            <person name="Off K."/>
            <person name="Rejili M."/>
            <person name="Mars M."/>
            <person name="Brachmann A."/>
            <person name="Marin M."/>
        </authorList>
    </citation>
    <scope>NUCLEOTIDE SEQUENCE [LARGE SCALE GENOMIC DNA]</scope>
    <source>
        <strain evidence="5 6">CTAW71</strain>
    </source>
</reference>
<dbReference type="Pfam" id="PF12833">
    <property type="entry name" value="HTH_18"/>
    <property type="match status" value="1"/>
</dbReference>
<protein>
    <submittedName>
        <fullName evidence="5">Helix-turn-helix domain-containing protein</fullName>
    </submittedName>
</protein>